<gene>
    <name evidence="1" type="ORF">EK403_20800</name>
</gene>
<evidence type="ECO:0000313" key="2">
    <source>
        <dbReference type="Proteomes" id="UP000289708"/>
    </source>
</evidence>
<dbReference type="Proteomes" id="UP000289708">
    <property type="component" value="Unassembled WGS sequence"/>
</dbReference>
<dbReference type="OrthoDB" id="7688940at2"/>
<evidence type="ECO:0008006" key="3">
    <source>
        <dbReference type="Google" id="ProtNLM"/>
    </source>
</evidence>
<dbReference type="PANTHER" id="PTHR40940">
    <property type="entry name" value="PROTEIN BATD-RELATED"/>
    <property type="match status" value="1"/>
</dbReference>
<dbReference type="InterPro" id="IPR025738">
    <property type="entry name" value="BatD"/>
</dbReference>
<dbReference type="EMBL" id="RYFI01000030">
    <property type="protein sequence ID" value="RXF67838.1"/>
    <property type="molecule type" value="Genomic_DNA"/>
</dbReference>
<evidence type="ECO:0000313" key="1">
    <source>
        <dbReference type="EMBL" id="RXF67838.1"/>
    </source>
</evidence>
<protein>
    <recommendedName>
        <fullName evidence="3">Protein BatD</fullName>
    </recommendedName>
</protein>
<dbReference type="PANTHER" id="PTHR40940:SF1">
    <property type="entry name" value="PROTEIN BATD"/>
    <property type="match status" value="1"/>
</dbReference>
<name>A0A4Q0M4F4_9HYPH</name>
<comment type="caution">
    <text evidence="1">The sequence shown here is derived from an EMBL/GenBank/DDBJ whole genome shotgun (WGS) entry which is preliminary data.</text>
</comment>
<sequence>MPLLSAKAQTQPQQERSIFDDVRLEVVPETKGADPFPNELVLLRIRGVYRPLVNISHLVQPSLVNFGWTNLTRDTSFDAEFDGFPARGFERTLAVFPEKTGELEIGSFVHKLTVVDGSGYRLVEVRSPPIKLNVAEWRGPGGPKDPNRWWLPSSEVRVTDHWSADPNHVARGETIRRTVTIEADGVTAEQLPPPPVMRSSGVISFRGPIDRETRVTEAGPVARAVYRWDMRPTTAFPAIVEAIPVPWFDTRSRTLRETMIPAQRMAWAAVGPAAEQATPGQDKPSGLIVAGAGALAFVAGLAALLVGTGAGSGLPSPPPRALLALKLAAWRGDAAGVRAAITALARGDRAAGWTSDPGVRSGLADLDRHLFDAAAAPKPNLRRLAKAVHAARRKAAVAARPAPSGLAPLDGPIRLV</sequence>
<organism evidence="1 2">
    <name type="scientific">Hansschlegelia zhihuaiae</name>
    <dbReference type="NCBI Taxonomy" id="405005"/>
    <lineage>
        <taxon>Bacteria</taxon>
        <taxon>Pseudomonadati</taxon>
        <taxon>Pseudomonadota</taxon>
        <taxon>Alphaproteobacteria</taxon>
        <taxon>Hyphomicrobiales</taxon>
        <taxon>Methylopilaceae</taxon>
        <taxon>Hansschlegelia</taxon>
    </lineage>
</organism>
<reference evidence="1 2" key="1">
    <citation type="submission" date="2018-12" db="EMBL/GenBank/DDBJ databases">
        <title>bacterium Hansschlegelia zhihuaiae S113.</title>
        <authorList>
            <person name="He J."/>
        </authorList>
    </citation>
    <scope>NUCLEOTIDE SEQUENCE [LARGE SCALE GENOMIC DNA]</scope>
    <source>
        <strain evidence="1 2">S 113</strain>
    </source>
</reference>
<proteinExistence type="predicted"/>
<dbReference type="AlphaFoldDB" id="A0A4Q0M4F4"/>
<keyword evidence="2" id="KW-1185">Reference proteome</keyword>
<accession>A0A4Q0M4F4</accession>